<gene>
    <name evidence="3" type="primary">LOC136082090</name>
</gene>
<proteinExistence type="predicted"/>
<dbReference type="Proteomes" id="UP001652625">
    <property type="component" value="Chromosome 06"/>
</dbReference>
<organism evidence="2 3">
    <name type="scientific">Hydra vulgaris</name>
    <name type="common">Hydra</name>
    <name type="synonym">Hydra attenuata</name>
    <dbReference type="NCBI Taxonomy" id="6087"/>
    <lineage>
        <taxon>Eukaryota</taxon>
        <taxon>Metazoa</taxon>
        <taxon>Cnidaria</taxon>
        <taxon>Hydrozoa</taxon>
        <taxon>Hydroidolina</taxon>
        <taxon>Anthoathecata</taxon>
        <taxon>Aplanulata</taxon>
        <taxon>Hydridae</taxon>
        <taxon>Hydra</taxon>
    </lineage>
</organism>
<protein>
    <submittedName>
        <fullName evidence="3">Uncharacterized protein LOC136082090</fullName>
    </submittedName>
</protein>
<dbReference type="InterPro" id="IPR001584">
    <property type="entry name" value="Integrase_cat-core"/>
</dbReference>
<dbReference type="PROSITE" id="PS50994">
    <property type="entry name" value="INTEGRASE"/>
    <property type="match status" value="1"/>
</dbReference>
<dbReference type="InterPro" id="IPR050951">
    <property type="entry name" value="Retrovirus_Pol_polyprotein"/>
</dbReference>
<evidence type="ECO:0000313" key="2">
    <source>
        <dbReference type="Proteomes" id="UP001652625"/>
    </source>
</evidence>
<dbReference type="Gene3D" id="3.30.420.10">
    <property type="entry name" value="Ribonuclease H-like superfamily/Ribonuclease H"/>
    <property type="match status" value="2"/>
</dbReference>
<dbReference type="InterPro" id="IPR043128">
    <property type="entry name" value="Rev_trsase/Diguanyl_cyclase"/>
</dbReference>
<name>A0ABM4C595_HYDVU</name>
<feature type="domain" description="Integrase catalytic" evidence="1">
    <location>
        <begin position="636"/>
        <end position="747"/>
    </location>
</feature>
<sequence length="937" mass="106410">MAQKAGVRIRRNELMVLAVNGEFVKTEGEATVTLIIEGKKLKISVMILKSVVNGIDAIIGMDVINRYGGVHLYNGKIEFSFVSIHAEKQAVGIKDKDFDAYFDGTKWTAKYKWKQGQPQLRNSVAQYKVKPQLLHQFNDEMDVWVKNGWLKPCNKEEKSTIGIVPLMAVEQENKGKIQPVLDFRELNQYVNSHNASSDACDEKVRKWRTVGDKFATLDLRCTYMQIHIDPSLWEHQKVVYKEEKYYLTRLGFGLNSAPKIMSSVLGSVLNLNAGISEATDHYIDDIIVNLEKTSVEKVVNHLACYGLVTKEPVQCDTAQVLGLQLFRNEKKELCWKRGNIIPKSQNIKTEKVTRRELFSICGHLLGHYPVGGWLRSACSFIKRHSQGNTWDDLIGDQAQSWLIEILCRLEVCDSVRGKWNAKGIQNGATLWCDASSMAIGVAIEYDGVIIEDAAWLRSINDVMHINIAELDAVVSGINLAAKWDIKNLSVFTDSVTVHGWLKSMLTESHRIRSNALSEMLIKRRLSLLQDLIKEYNINITLKWVPSSKNKADVLTRVPKTWLNELSRRSAKELCGVSIAEEIRNCHSKHHFGVNRTMFTVQRRLPHVLRKDVEECVRKCCQCNSIDPAPIKRENGVLDVPDTWYRVACDVTHYKGSPYLTMIDCGPSRFAIWRKLPREDTKNVVSQLESVFREHGPPQELLMDNGAVFKSSEFSNICEKWCVKKKYRCAYRPSGNGIVERNHRTVKRTAARAQICPLLAVFWYNATPTVGTNEESAPASQKNKYVWRLPIQEEKNTETQESSRQVMKTYRIGEKVYVRPADAKCTSVWKIGTVTDILTNTNIEIDGVPRHVRDVRIAPASNSSNASSKIVISEEVDSDESDLEDLDIFAAREEGTEETVVDAEEEADGREIVDNLLPAIRRSTRERKKPTYLNDYVT</sequence>
<dbReference type="Gene3D" id="3.10.10.10">
    <property type="entry name" value="HIV Type 1 Reverse Transcriptase, subunit A, domain 1"/>
    <property type="match status" value="1"/>
</dbReference>
<dbReference type="RefSeq" id="XP_065656740.1">
    <property type="nucleotide sequence ID" value="XM_065800668.1"/>
</dbReference>
<dbReference type="InterPro" id="IPR043502">
    <property type="entry name" value="DNA/RNA_pol_sf"/>
</dbReference>
<dbReference type="PANTHER" id="PTHR37984">
    <property type="entry name" value="PROTEIN CBG26694"/>
    <property type="match status" value="1"/>
</dbReference>
<evidence type="ECO:0000259" key="1">
    <source>
        <dbReference type="PROSITE" id="PS50994"/>
    </source>
</evidence>
<dbReference type="Gene3D" id="3.30.70.270">
    <property type="match status" value="1"/>
</dbReference>
<dbReference type="SUPFAM" id="SSF56672">
    <property type="entry name" value="DNA/RNA polymerases"/>
    <property type="match status" value="1"/>
</dbReference>
<dbReference type="PANTHER" id="PTHR37984:SF5">
    <property type="entry name" value="PROTEIN NYNRIN-LIKE"/>
    <property type="match status" value="1"/>
</dbReference>
<dbReference type="InterPro" id="IPR036397">
    <property type="entry name" value="RNaseH_sf"/>
</dbReference>
<accession>A0ABM4C595</accession>
<dbReference type="InterPro" id="IPR012337">
    <property type="entry name" value="RNaseH-like_sf"/>
</dbReference>
<reference evidence="3" key="1">
    <citation type="submission" date="2025-08" db="UniProtKB">
        <authorList>
            <consortium name="RefSeq"/>
        </authorList>
    </citation>
    <scope>IDENTIFICATION</scope>
</reference>
<dbReference type="GeneID" id="136082090"/>
<evidence type="ECO:0000313" key="3">
    <source>
        <dbReference type="RefSeq" id="XP_065656740.1"/>
    </source>
</evidence>
<dbReference type="Pfam" id="PF23088">
    <property type="entry name" value="DUF7047"/>
    <property type="match status" value="1"/>
</dbReference>
<dbReference type="Pfam" id="PF00665">
    <property type="entry name" value="rve"/>
    <property type="match status" value="1"/>
</dbReference>
<dbReference type="SUPFAM" id="SSF53098">
    <property type="entry name" value="Ribonuclease H-like"/>
    <property type="match status" value="1"/>
</dbReference>
<keyword evidence="2" id="KW-1185">Reference proteome</keyword>
<dbReference type="InterPro" id="IPR055475">
    <property type="entry name" value="DUF7047"/>
</dbReference>